<proteinExistence type="predicted"/>
<keyword evidence="3" id="KW-1185">Reference proteome</keyword>
<evidence type="ECO:0000313" key="2">
    <source>
        <dbReference type="EMBL" id="OBU00559.1"/>
    </source>
</evidence>
<reference evidence="3" key="2">
    <citation type="journal article" date="2018" name="Nat. Commun.">
        <title>Extreme sensitivity to ultraviolet light in the fungal pathogen causing white-nose syndrome of bats.</title>
        <authorList>
            <person name="Palmer J.M."/>
            <person name="Drees K.P."/>
            <person name="Foster J.T."/>
            <person name="Lindner D.L."/>
        </authorList>
    </citation>
    <scope>NUCLEOTIDE SEQUENCE [LARGE SCALE GENOMIC DNA]</scope>
    <source>
        <strain evidence="3">UAMH 10579</strain>
    </source>
</reference>
<feature type="region of interest" description="Disordered" evidence="1">
    <location>
        <begin position="1"/>
        <end position="57"/>
    </location>
</feature>
<dbReference type="Proteomes" id="UP000091956">
    <property type="component" value="Unassembled WGS sequence"/>
</dbReference>
<dbReference type="OrthoDB" id="3439822at2759"/>
<dbReference type="RefSeq" id="XP_018134291.1">
    <property type="nucleotide sequence ID" value="XM_018270554.1"/>
</dbReference>
<protein>
    <submittedName>
        <fullName evidence="2">Uncharacterized protein</fullName>
    </submittedName>
</protein>
<evidence type="ECO:0000313" key="3">
    <source>
        <dbReference type="Proteomes" id="UP000091956"/>
    </source>
</evidence>
<reference evidence="2 3" key="1">
    <citation type="submission" date="2016-03" db="EMBL/GenBank/DDBJ databases">
        <title>Comparative genomics of Pseudogymnoascus destructans, the fungus causing white-nose syndrome of bats.</title>
        <authorList>
            <person name="Palmer J.M."/>
            <person name="Drees K.P."/>
            <person name="Foster J.T."/>
            <person name="Lindner D.L."/>
        </authorList>
    </citation>
    <scope>NUCLEOTIDE SEQUENCE [LARGE SCALE GENOMIC DNA]</scope>
    <source>
        <strain evidence="2 3">UAMH 10579</strain>
    </source>
</reference>
<dbReference type="GeneID" id="28834412"/>
<dbReference type="EMBL" id="KV460208">
    <property type="protein sequence ID" value="OBU00559.1"/>
    <property type="molecule type" value="Genomic_DNA"/>
</dbReference>
<feature type="region of interest" description="Disordered" evidence="1">
    <location>
        <begin position="72"/>
        <end position="96"/>
    </location>
</feature>
<sequence>MSDNSALKRLYSSSSSSASAYDSLATTTATTPDPSQSRHESEHDDNDSVSSTAFNPAKVSSKLTTLAAAAGDAATVAPGSDEGHPNDPLLRVYDPSKDENLSIEELLARPRLPRTPRERAASKKVKTGLETVANGGEAAELGPEEQLAAQKLLEQAGEALKKADREKHMKLIMGMARDVDASLAGWK</sequence>
<feature type="compositionally biased region" description="Low complexity" evidence="1">
    <location>
        <begin position="10"/>
        <end position="35"/>
    </location>
</feature>
<dbReference type="AlphaFoldDB" id="A0A1B8GXL0"/>
<evidence type="ECO:0000256" key="1">
    <source>
        <dbReference type="SAM" id="MobiDB-lite"/>
    </source>
</evidence>
<accession>A0A1B8GXL0</accession>
<gene>
    <name evidence="2" type="ORF">VE01_01026</name>
</gene>
<name>A0A1B8GXL0_9PEZI</name>
<organism evidence="2 3">
    <name type="scientific">Pseudogymnoascus verrucosus</name>
    <dbReference type="NCBI Taxonomy" id="342668"/>
    <lineage>
        <taxon>Eukaryota</taxon>
        <taxon>Fungi</taxon>
        <taxon>Dikarya</taxon>
        <taxon>Ascomycota</taxon>
        <taxon>Pezizomycotina</taxon>
        <taxon>Leotiomycetes</taxon>
        <taxon>Thelebolales</taxon>
        <taxon>Thelebolaceae</taxon>
        <taxon>Pseudogymnoascus</taxon>
    </lineage>
</organism>